<dbReference type="InterPro" id="IPR007167">
    <property type="entry name" value="Fe-transptr_FeoA-like"/>
</dbReference>
<evidence type="ECO:0000256" key="1">
    <source>
        <dbReference type="ARBA" id="ARBA00023004"/>
    </source>
</evidence>
<evidence type="ECO:0000313" key="3">
    <source>
        <dbReference type="EMBL" id="XFO72059.1"/>
    </source>
</evidence>
<feature type="domain" description="Ferrous iron transporter FeoA-like" evidence="2">
    <location>
        <begin position="4"/>
        <end position="74"/>
    </location>
</feature>
<evidence type="ECO:0000313" key="4">
    <source>
        <dbReference type="Proteomes" id="UP000216052"/>
    </source>
</evidence>
<keyword evidence="4" id="KW-1185">Reference proteome</keyword>
<dbReference type="RefSeq" id="WP_093795242.1">
    <property type="nucleotide sequence ID" value="NZ_CP155571.1"/>
</dbReference>
<dbReference type="SUPFAM" id="SSF50037">
    <property type="entry name" value="C-terminal domain of transcriptional repressors"/>
    <property type="match status" value="1"/>
</dbReference>
<dbReference type="InterPro" id="IPR008988">
    <property type="entry name" value="Transcriptional_repressor_C"/>
</dbReference>
<dbReference type="EMBL" id="CP155571">
    <property type="protein sequence ID" value="XFO72059.1"/>
    <property type="molecule type" value="Genomic_DNA"/>
</dbReference>
<name>A0ABZ3J1X1_SPOA4</name>
<dbReference type="Pfam" id="PF04023">
    <property type="entry name" value="FeoA"/>
    <property type="match status" value="1"/>
</dbReference>
<reference evidence="3" key="1">
    <citation type="submission" date="2024-05" db="EMBL/GenBank/DDBJ databases">
        <title>Isolation and characterization of Sporomusa carbonis sp. nov., a carboxydotrophic hydrogenogen in the genus of Sporomusa isolated from a charcoal burning pile.</title>
        <authorList>
            <person name="Boeer T."/>
            <person name="Rosenbaum F."/>
            <person name="Eysell L."/>
            <person name="Mueller V."/>
            <person name="Daniel R."/>
            <person name="Poehlein A."/>
        </authorList>
    </citation>
    <scope>NUCLEOTIDE SEQUENCE [LARGE SCALE GENOMIC DNA]</scope>
    <source>
        <strain evidence="3">DSM 3132</strain>
    </source>
</reference>
<dbReference type="Gene3D" id="2.30.30.90">
    <property type="match status" value="1"/>
</dbReference>
<dbReference type="SMART" id="SM00899">
    <property type="entry name" value="FeoA"/>
    <property type="match status" value="1"/>
</dbReference>
<protein>
    <recommendedName>
        <fullName evidence="2">Ferrous iron transporter FeoA-like domain-containing protein</fullName>
    </recommendedName>
</protein>
<organism evidence="3 4">
    <name type="scientific">Sporomusa acidovorans (strain ATCC 49682 / DSM 3132 / Mol)</name>
    <dbReference type="NCBI Taxonomy" id="1123286"/>
    <lineage>
        <taxon>Bacteria</taxon>
        <taxon>Bacillati</taxon>
        <taxon>Bacillota</taxon>
        <taxon>Negativicutes</taxon>
        <taxon>Selenomonadales</taxon>
        <taxon>Sporomusaceae</taxon>
        <taxon>Sporomusa</taxon>
    </lineage>
</organism>
<dbReference type="Proteomes" id="UP000216052">
    <property type="component" value="Chromosome"/>
</dbReference>
<keyword evidence="1" id="KW-0408">Iron</keyword>
<dbReference type="InterPro" id="IPR038157">
    <property type="entry name" value="FeoA_core_dom"/>
</dbReference>
<sequence length="75" mass="8121">MKEKSVIELKTGEKATIVSIQGHNSASIRKLTAFGLLPGTEVEMIQTFPAFVLKVDNTQLALDYKAAAGITVVMR</sequence>
<proteinExistence type="predicted"/>
<evidence type="ECO:0000259" key="2">
    <source>
        <dbReference type="SMART" id="SM00899"/>
    </source>
</evidence>
<accession>A0ABZ3J1X1</accession>
<gene>
    <name evidence="3" type="ORF">SPACI_021050</name>
</gene>